<comment type="caution">
    <text evidence="1">The sequence shown here is derived from an EMBL/GenBank/DDBJ whole genome shotgun (WGS) entry which is preliminary data.</text>
</comment>
<name>A0A942YE55_9BACI</name>
<keyword evidence="2" id="KW-1185">Reference proteome</keyword>
<dbReference type="SUPFAM" id="SSF53254">
    <property type="entry name" value="Phosphoglycerate mutase-like"/>
    <property type="match status" value="1"/>
</dbReference>
<dbReference type="Proteomes" id="UP000681414">
    <property type="component" value="Unassembled WGS sequence"/>
</dbReference>
<dbReference type="AlphaFoldDB" id="A0A942YE55"/>
<accession>A0A942YE55</accession>
<evidence type="ECO:0000313" key="1">
    <source>
        <dbReference type="EMBL" id="MBS4193533.1"/>
    </source>
</evidence>
<dbReference type="InterPro" id="IPR029033">
    <property type="entry name" value="His_PPase_superfam"/>
</dbReference>
<dbReference type="RefSeq" id="WP_213122836.1">
    <property type="nucleotide sequence ID" value="NZ_JAGYPG010000001.1"/>
</dbReference>
<protein>
    <submittedName>
        <fullName evidence="1">Histidine phosphatase family protein</fullName>
    </submittedName>
</protein>
<dbReference type="SMART" id="SM00855">
    <property type="entry name" value="PGAM"/>
    <property type="match status" value="1"/>
</dbReference>
<sequence length="200" mass="22755">MNTIYLVRHGIKEKSVGDAKLSAKGIQQAEKTASFFRDKKIDAVFSSPLSRAKETAAIIATAIDKDINEEIGLRERANWGDIPNQSFDEFVELWDKCTRERDYEPPNGVSARQAGKRMEQFINECKNQYPDSEIIAVTHGGIITDFMVNVFNAEQLNDLHSNFIDVQSKLIPECSITIIRYDGMKYYIDDFAQVTHLLDK</sequence>
<dbReference type="Gene3D" id="3.40.50.1240">
    <property type="entry name" value="Phosphoglycerate mutase-like"/>
    <property type="match status" value="1"/>
</dbReference>
<dbReference type="PANTHER" id="PTHR48100">
    <property type="entry name" value="BROAD-SPECIFICITY PHOSPHATASE YOR283W-RELATED"/>
    <property type="match status" value="1"/>
</dbReference>
<dbReference type="GO" id="GO:0016791">
    <property type="term" value="F:phosphatase activity"/>
    <property type="evidence" value="ECO:0007669"/>
    <property type="project" value="TreeGrafter"/>
</dbReference>
<dbReference type="EMBL" id="JAGYPG010000001">
    <property type="protein sequence ID" value="MBS4193533.1"/>
    <property type="molecule type" value="Genomic_DNA"/>
</dbReference>
<dbReference type="InterPro" id="IPR050275">
    <property type="entry name" value="PGM_Phosphatase"/>
</dbReference>
<proteinExistence type="predicted"/>
<organism evidence="1 2">
    <name type="scientific">Lederbergia citri</name>
    <dbReference type="NCBI Taxonomy" id="2833580"/>
    <lineage>
        <taxon>Bacteria</taxon>
        <taxon>Bacillati</taxon>
        <taxon>Bacillota</taxon>
        <taxon>Bacilli</taxon>
        <taxon>Bacillales</taxon>
        <taxon>Bacillaceae</taxon>
        <taxon>Lederbergia</taxon>
    </lineage>
</organism>
<gene>
    <name evidence="1" type="ORF">KHA97_00430</name>
</gene>
<dbReference type="InterPro" id="IPR013078">
    <property type="entry name" value="His_Pase_superF_clade-1"/>
</dbReference>
<dbReference type="Pfam" id="PF00300">
    <property type="entry name" value="His_Phos_1"/>
    <property type="match status" value="1"/>
</dbReference>
<dbReference type="CDD" id="cd07067">
    <property type="entry name" value="HP_PGM_like"/>
    <property type="match status" value="1"/>
</dbReference>
<evidence type="ECO:0000313" key="2">
    <source>
        <dbReference type="Proteomes" id="UP000681414"/>
    </source>
</evidence>
<reference evidence="1 2" key="1">
    <citation type="submission" date="2021-05" db="EMBL/GenBank/DDBJ databases">
        <title>Novel Bacillus species.</title>
        <authorList>
            <person name="Liu G."/>
        </authorList>
    </citation>
    <scope>NUCLEOTIDE SEQUENCE [LARGE SCALE GENOMIC DNA]</scope>
    <source>
        <strain evidence="2">FJAT-49780</strain>
    </source>
</reference>